<dbReference type="Gene3D" id="3.90.1200.10">
    <property type="match status" value="1"/>
</dbReference>
<evidence type="ECO:0000313" key="2">
    <source>
        <dbReference type="Proteomes" id="UP001163624"/>
    </source>
</evidence>
<gene>
    <name evidence="1" type="ORF">OU419_09935</name>
</gene>
<dbReference type="Proteomes" id="UP001163624">
    <property type="component" value="Chromosome"/>
</dbReference>
<dbReference type="InterPro" id="IPR006748">
    <property type="entry name" value="NH2Glyco/OHUrea_AB-resist_kin"/>
</dbReference>
<reference evidence="1" key="1">
    <citation type="submission" date="2022-11" db="EMBL/GenBank/DDBJ databases">
        <title>Pseudomonas triclosanedens sp. nov., a triclosan degrader isolated from activated sludge.</title>
        <authorList>
            <person name="Yin Y."/>
            <person name="Lu Z."/>
        </authorList>
    </citation>
    <scope>NUCLEOTIDE SEQUENCE</scope>
    <source>
        <strain evidence="1">ZM23</strain>
    </source>
</reference>
<organism evidence="1 2">
    <name type="scientific">Pseudomonas triclosanedens</name>
    <dbReference type="NCBI Taxonomy" id="2961893"/>
    <lineage>
        <taxon>Bacteria</taxon>
        <taxon>Pseudomonadati</taxon>
        <taxon>Pseudomonadota</taxon>
        <taxon>Gammaproteobacteria</taxon>
        <taxon>Pseudomonadales</taxon>
        <taxon>Pseudomonadaceae</taxon>
        <taxon>Pseudomonas</taxon>
    </lineage>
</organism>
<dbReference type="SUPFAM" id="SSF56112">
    <property type="entry name" value="Protein kinase-like (PK-like)"/>
    <property type="match status" value="1"/>
</dbReference>
<evidence type="ECO:0000313" key="1">
    <source>
        <dbReference type="EMBL" id="WAI51542.1"/>
    </source>
</evidence>
<dbReference type="EMBL" id="CP113432">
    <property type="protein sequence ID" value="WAI51542.1"/>
    <property type="molecule type" value="Genomic_DNA"/>
</dbReference>
<dbReference type="InterPro" id="IPR011009">
    <property type="entry name" value="Kinase-like_dom_sf"/>
</dbReference>
<proteinExistence type="predicted"/>
<dbReference type="RefSeq" id="WP_254472000.1">
    <property type="nucleotide sequence ID" value="NZ_CP113432.1"/>
</dbReference>
<dbReference type="Pfam" id="PF04655">
    <property type="entry name" value="APH_6_hur"/>
    <property type="match status" value="1"/>
</dbReference>
<sequence length="279" mass="31223">MPASSSAPDFSRYLSLWQLTPDGAPIITHSSHLLPVRWQGRAAMIKVALEAEEQAGSRVMRWWDGEGAAQVYAHDGDVILLERAEGTRSLMHMALNGEDDQASRIACDVVQRLHCPRGKPLPELIGLREWFRDLAPAVPRYAGILGRCLAVAEHLLESEHDQVVLHGDIHHDNILDFGPRGWLVIDPKRLYGERLFDYANLLCNPDLPTARDPRRFLRQLDVISEYAQLDRRRLLQWVLAFAGLSAVWFLDDDMAADSDLAVAHLAAAELDRMGAPACV</sequence>
<protein>
    <submittedName>
        <fullName evidence="1">3'-kinase</fullName>
    </submittedName>
</protein>
<name>A0ABY7A2W4_9PSED</name>
<accession>A0ABY7A2W4</accession>
<keyword evidence="2" id="KW-1185">Reference proteome</keyword>